<dbReference type="KEGG" id="nik:F5I99_04405"/>
<proteinExistence type="predicted"/>
<protein>
    <submittedName>
        <fullName evidence="1">GatB/YqeY domain-containing protein</fullName>
    </submittedName>
</protein>
<organism evidence="1 2">
    <name type="scientific">Nitrincola iocasae</name>
    <dbReference type="NCBI Taxonomy" id="2614693"/>
    <lineage>
        <taxon>Bacteria</taxon>
        <taxon>Pseudomonadati</taxon>
        <taxon>Pseudomonadota</taxon>
        <taxon>Gammaproteobacteria</taxon>
        <taxon>Oceanospirillales</taxon>
        <taxon>Oceanospirillaceae</taxon>
        <taxon>Nitrincola</taxon>
    </lineage>
</organism>
<dbReference type="GO" id="GO:0016884">
    <property type="term" value="F:carbon-nitrogen ligase activity, with glutamine as amido-N-donor"/>
    <property type="evidence" value="ECO:0007669"/>
    <property type="project" value="InterPro"/>
</dbReference>
<dbReference type="PANTHER" id="PTHR28055">
    <property type="entry name" value="ALTERED INHERITANCE OF MITOCHONDRIA PROTEIN 41, MITOCHONDRIAL"/>
    <property type="match status" value="1"/>
</dbReference>
<dbReference type="RefSeq" id="WP_151053833.1">
    <property type="nucleotide sequence ID" value="NZ_CP044222.1"/>
</dbReference>
<dbReference type="AlphaFoldDB" id="A0A5J6LAY8"/>
<dbReference type="Gene3D" id="1.10.1510.10">
    <property type="entry name" value="Uncharacterised protein YqeY/AIM41 PF09424, N-terminal domain"/>
    <property type="match status" value="1"/>
</dbReference>
<dbReference type="InterPro" id="IPR019004">
    <property type="entry name" value="YqeY/Aim41"/>
</dbReference>
<dbReference type="InterPro" id="IPR003789">
    <property type="entry name" value="Asn/Gln_tRNA_amidoTrase-B-like"/>
</dbReference>
<keyword evidence="2" id="KW-1185">Reference proteome</keyword>
<reference evidence="1 2" key="1">
    <citation type="submission" date="2019-09" db="EMBL/GenBank/DDBJ databases">
        <title>Nitrincola iocasae sp. nov., a bacterium isolated from the sediment collected at a cold seep field in South China Sea.</title>
        <authorList>
            <person name="Zhang H."/>
            <person name="Wang H."/>
            <person name="Li C."/>
        </authorList>
    </citation>
    <scope>NUCLEOTIDE SEQUENCE [LARGE SCALE GENOMIC DNA]</scope>
    <source>
        <strain evidence="1 2">KXZD1103</strain>
    </source>
</reference>
<gene>
    <name evidence="1" type="ORF">F5I99_04405</name>
</gene>
<name>A0A5J6LAY8_9GAMM</name>
<dbReference type="PANTHER" id="PTHR28055:SF1">
    <property type="entry name" value="ALTERED INHERITANCE OF MITOCHONDRIA PROTEIN 41, MITOCHONDRIAL"/>
    <property type="match status" value="1"/>
</dbReference>
<dbReference type="Proteomes" id="UP000325606">
    <property type="component" value="Chromosome"/>
</dbReference>
<dbReference type="SUPFAM" id="SSF89095">
    <property type="entry name" value="GatB/YqeY motif"/>
    <property type="match status" value="1"/>
</dbReference>
<dbReference type="InterPro" id="IPR042184">
    <property type="entry name" value="YqeY/Aim41_N"/>
</dbReference>
<dbReference type="Gene3D" id="1.10.10.410">
    <property type="match status" value="1"/>
</dbReference>
<dbReference type="InterPro" id="IPR023168">
    <property type="entry name" value="GatB_Yqey_C_2"/>
</dbReference>
<accession>A0A5J6LAY8</accession>
<evidence type="ECO:0000313" key="2">
    <source>
        <dbReference type="Proteomes" id="UP000325606"/>
    </source>
</evidence>
<dbReference type="Pfam" id="PF09424">
    <property type="entry name" value="YqeY"/>
    <property type="match status" value="1"/>
</dbReference>
<dbReference type="EMBL" id="CP044222">
    <property type="protein sequence ID" value="QEW05789.1"/>
    <property type="molecule type" value="Genomic_DNA"/>
</dbReference>
<evidence type="ECO:0000313" key="1">
    <source>
        <dbReference type="EMBL" id="QEW05789.1"/>
    </source>
</evidence>
<sequence length="147" mass="16611">MSDLKQQITEQMKAAMRARDKVRLGAIRLILSDLNRIEVDERIELDDTRVLASLDKMAKQRRDSIAQYLAAERPELADKEQQELEVIKTFLPQPLSDSDIEQIIDDAINATGASSMQQMGQVMALVKPRVQGRADMGQVSTRVKARF</sequence>